<comment type="caution">
    <text evidence="1">The sequence shown here is derived from an EMBL/GenBank/DDBJ whole genome shotgun (WGS) entry which is preliminary data.</text>
</comment>
<gene>
    <name evidence="1" type="ORF">GCM10023261_16260</name>
</gene>
<dbReference type="EMBL" id="BAABIZ010000043">
    <property type="protein sequence ID" value="GAA5111826.1"/>
    <property type="molecule type" value="Genomic_DNA"/>
</dbReference>
<protein>
    <recommendedName>
        <fullName evidence="3">Phage related protein</fullName>
    </recommendedName>
</protein>
<evidence type="ECO:0008006" key="3">
    <source>
        <dbReference type="Google" id="ProtNLM"/>
    </source>
</evidence>
<reference evidence="2" key="1">
    <citation type="journal article" date="2019" name="Int. J. Syst. Evol. Microbiol.">
        <title>The Global Catalogue of Microorganisms (GCM) 10K type strain sequencing project: providing services to taxonomists for standard genome sequencing and annotation.</title>
        <authorList>
            <consortium name="The Broad Institute Genomics Platform"/>
            <consortium name="The Broad Institute Genome Sequencing Center for Infectious Disease"/>
            <person name="Wu L."/>
            <person name="Ma J."/>
        </authorList>
    </citation>
    <scope>NUCLEOTIDE SEQUENCE [LARGE SCALE GENOMIC DNA]</scope>
    <source>
        <strain evidence="2">JCM 17712</strain>
    </source>
</reference>
<sequence length="75" mass="8719">MILWIKKYLTITAAVLAAFFVALAKAFFLGKRAEQKKQTEKTLKTVTTRLEVENEINKKDDADVRTELSNWMRNE</sequence>
<dbReference type="RefSeq" id="WP_345117390.1">
    <property type="nucleotide sequence ID" value="NZ_BAABIZ010000043.1"/>
</dbReference>
<evidence type="ECO:0000313" key="2">
    <source>
        <dbReference type="Proteomes" id="UP001500864"/>
    </source>
</evidence>
<keyword evidence="2" id="KW-1185">Reference proteome</keyword>
<name>A0ABP9N8K5_9HYPH</name>
<dbReference type="Proteomes" id="UP001500864">
    <property type="component" value="Unassembled WGS sequence"/>
</dbReference>
<accession>A0ABP9N8K5</accession>
<proteinExistence type="predicted"/>
<evidence type="ECO:0000313" key="1">
    <source>
        <dbReference type="EMBL" id="GAA5111826.1"/>
    </source>
</evidence>
<organism evidence="1 2">
    <name type="scientific">Bartonella jaculi</name>
    <dbReference type="NCBI Taxonomy" id="686226"/>
    <lineage>
        <taxon>Bacteria</taxon>
        <taxon>Pseudomonadati</taxon>
        <taxon>Pseudomonadota</taxon>
        <taxon>Alphaproteobacteria</taxon>
        <taxon>Hyphomicrobiales</taxon>
        <taxon>Bartonellaceae</taxon>
        <taxon>Bartonella</taxon>
    </lineage>
</organism>